<dbReference type="PROSITE" id="PS50051">
    <property type="entry name" value="MCM_2"/>
    <property type="match status" value="1"/>
</dbReference>
<dbReference type="GO" id="GO:0000727">
    <property type="term" value="P:double-strand break repair via break-induced replication"/>
    <property type="evidence" value="ECO:0007669"/>
    <property type="project" value="TreeGrafter"/>
</dbReference>
<dbReference type="Pfam" id="PF00493">
    <property type="entry name" value="MCM"/>
    <property type="match status" value="1"/>
</dbReference>
<dbReference type="InterPro" id="IPR027417">
    <property type="entry name" value="P-loop_NTPase"/>
</dbReference>
<comment type="caution">
    <text evidence="6">The sequence shown here is derived from an EMBL/GenBank/DDBJ whole genome shotgun (WGS) entry which is preliminary data.</text>
</comment>
<dbReference type="AlphaFoldDB" id="A0AAU9PXK4"/>
<feature type="signal peptide" evidence="4">
    <location>
        <begin position="1"/>
        <end position="15"/>
    </location>
</feature>
<comment type="catalytic activity">
    <reaction evidence="3">
        <text>ATP + H2O = ADP + phosphate + H(+)</text>
        <dbReference type="Rhea" id="RHEA:13065"/>
        <dbReference type="ChEBI" id="CHEBI:15377"/>
        <dbReference type="ChEBI" id="CHEBI:15378"/>
        <dbReference type="ChEBI" id="CHEBI:30616"/>
        <dbReference type="ChEBI" id="CHEBI:43474"/>
        <dbReference type="ChEBI" id="CHEBI:456216"/>
        <dbReference type="EC" id="3.6.4.12"/>
    </reaction>
</comment>
<evidence type="ECO:0000256" key="3">
    <source>
        <dbReference type="ARBA" id="ARBA00047995"/>
    </source>
</evidence>
<dbReference type="InterPro" id="IPR012340">
    <property type="entry name" value="NA-bd_OB-fold"/>
</dbReference>
<evidence type="ECO:0000313" key="7">
    <source>
        <dbReference type="Proteomes" id="UP001157418"/>
    </source>
</evidence>
<dbReference type="SUPFAM" id="SSF50249">
    <property type="entry name" value="Nucleic acid-binding proteins"/>
    <property type="match status" value="1"/>
</dbReference>
<dbReference type="GO" id="GO:0043138">
    <property type="term" value="F:3'-5' DNA helicase activity"/>
    <property type="evidence" value="ECO:0007669"/>
    <property type="project" value="TreeGrafter"/>
</dbReference>
<accession>A0AAU9PXK4</accession>
<dbReference type="PANTHER" id="PTHR11630:SF42">
    <property type="entry name" value="DNA REPLICATION LICENSING FACTOR MCM5"/>
    <property type="match status" value="1"/>
</dbReference>
<dbReference type="PANTHER" id="PTHR11630">
    <property type="entry name" value="DNA REPLICATION LICENSING FACTOR MCM FAMILY MEMBER"/>
    <property type="match status" value="1"/>
</dbReference>
<dbReference type="GO" id="GO:0005634">
    <property type="term" value="C:nucleus"/>
    <property type="evidence" value="ECO:0007669"/>
    <property type="project" value="TreeGrafter"/>
</dbReference>
<dbReference type="Pfam" id="PF16418">
    <property type="entry name" value="CNOT1_HEAT"/>
    <property type="match status" value="1"/>
</dbReference>
<dbReference type="EMBL" id="CAKMRJ010005842">
    <property type="protein sequence ID" value="CAH1454708.1"/>
    <property type="molecule type" value="Genomic_DNA"/>
</dbReference>
<evidence type="ECO:0000259" key="5">
    <source>
        <dbReference type="PROSITE" id="PS50051"/>
    </source>
</evidence>
<keyword evidence="4" id="KW-0732">Signal</keyword>
<dbReference type="Gene3D" id="2.40.50.140">
    <property type="entry name" value="Nucleic acid-binding proteins"/>
    <property type="match status" value="1"/>
</dbReference>
<keyword evidence="1" id="KW-0547">Nucleotide-binding</keyword>
<evidence type="ECO:0000313" key="6">
    <source>
        <dbReference type="EMBL" id="CAH1454708.1"/>
    </source>
</evidence>
<keyword evidence="2" id="KW-0067">ATP-binding</keyword>
<dbReference type="InterPro" id="IPR031327">
    <property type="entry name" value="MCM"/>
</dbReference>
<dbReference type="SMART" id="SM00350">
    <property type="entry name" value="MCM"/>
    <property type="match status" value="1"/>
</dbReference>
<dbReference type="Proteomes" id="UP001157418">
    <property type="component" value="Unassembled WGS sequence"/>
</dbReference>
<dbReference type="GO" id="GO:0006270">
    <property type="term" value="P:DNA replication initiation"/>
    <property type="evidence" value="ECO:0007669"/>
    <property type="project" value="TreeGrafter"/>
</dbReference>
<dbReference type="GO" id="GO:0042555">
    <property type="term" value="C:MCM complex"/>
    <property type="evidence" value="ECO:0007669"/>
    <property type="project" value="TreeGrafter"/>
</dbReference>
<sequence length="391" mass="43408">MVLCCKHLLAMNALAASPTHTKVFSVSQVILYKDHVAHMGETPCPVDPWIVVLKLLENPEIKRISQLVRLPRNMLLSVDRQLVQTIVPGTRLTIMGIYSIFQASKTSTSHKGAVAIRQPYIRVVGIEETNEATCGPANFTQEEVEEFKRFAAEGNVYENICSKIAPSIFGHEDVKKVVACLLFGGSRKNLPDGVRLMGDISVLLLGDPSTAKSQREFYLEAGAMVLADGGVVCIDVHNKLIMNIKIISPVLDMIPMSLGINLAALAFRKELIDLAKRLSANLSTYRDTLFEECLRFLKEVEFGVRESSNQLHSPGNIWTIYAETTSVFFKVLQSHTGLLTSNQLTKEMERLYLKSPNNSLIIDCLVVSGVPDNLNVEIKKASFVTKLYPSW</sequence>
<feature type="domain" description="MCM C-terminal AAA(+) ATPase" evidence="5">
    <location>
        <begin position="156"/>
        <end position="240"/>
    </location>
</feature>
<feature type="chain" id="PRO_5043639327" description="MCM C-terminal AAA(+) ATPase domain-containing protein" evidence="4">
    <location>
        <begin position="16"/>
        <end position="391"/>
    </location>
</feature>
<keyword evidence="7" id="KW-1185">Reference proteome</keyword>
<organism evidence="6 7">
    <name type="scientific">Lactuca virosa</name>
    <dbReference type="NCBI Taxonomy" id="75947"/>
    <lineage>
        <taxon>Eukaryota</taxon>
        <taxon>Viridiplantae</taxon>
        <taxon>Streptophyta</taxon>
        <taxon>Embryophyta</taxon>
        <taxon>Tracheophyta</taxon>
        <taxon>Spermatophyta</taxon>
        <taxon>Magnoliopsida</taxon>
        <taxon>eudicotyledons</taxon>
        <taxon>Gunneridae</taxon>
        <taxon>Pentapetalae</taxon>
        <taxon>asterids</taxon>
        <taxon>campanulids</taxon>
        <taxon>Asterales</taxon>
        <taxon>Asteraceae</taxon>
        <taxon>Cichorioideae</taxon>
        <taxon>Cichorieae</taxon>
        <taxon>Lactucinae</taxon>
        <taxon>Lactuca</taxon>
    </lineage>
</organism>
<dbReference type="GO" id="GO:0003697">
    <property type="term" value="F:single-stranded DNA binding"/>
    <property type="evidence" value="ECO:0007669"/>
    <property type="project" value="TreeGrafter"/>
</dbReference>
<dbReference type="InterPro" id="IPR032194">
    <property type="entry name" value="CNOT1_HEAT"/>
</dbReference>
<name>A0AAU9PXK4_9ASTR</name>
<reference evidence="6 7" key="1">
    <citation type="submission" date="2022-01" db="EMBL/GenBank/DDBJ databases">
        <authorList>
            <person name="Xiong W."/>
            <person name="Schranz E."/>
        </authorList>
    </citation>
    <scope>NUCLEOTIDE SEQUENCE [LARGE SCALE GENOMIC DNA]</scope>
</reference>
<dbReference type="InterPro" id="IPR001208">
    <property type="entry name" value="MCM_dom"/>
</dbReference>
<evidence type="ECO:0000256" key="1">
    <source>
        <dbReference type="ARBA" id="ARBA00022741"/>
    </source>
</evidence>
<evidence type="ECO:0000256" key="2">
    <source>
        <dbReference type="ARBA" id="ARBA00022840"/>
    </source>
</evidence>
<gene>
    <name evidence="6" type="ORF">LVIROSA_LOCUS39869</name>
</gene>
<dbReference type="GO" id="GO:0017116">
    <property type="term" value="F:single-stranded DNA helicase activity"/>
    <property type="evidence" value="ECO:0007669"/>
    <property type="project" value="TreeGrafter"/>
</dbReference>
<dbReference type="Gene3D" id="3.40.50.300">
    <property type="entry name" value="P-loop containing nucleotide triphosphate hydrolases"/>
    <property type="match status" value="2"/>
</dbReference>
<dbReference type="GO" id="GO:0005524">
    <property type="term" value="F:ATP binding"/>
    <property type="evidence" value="ECO:0007669"/>
    <property type="project" value="UniProtKB-KW"/>
</dbReference>
<evidence type="ECO:0000256" key="4">
    <source>
        <dbReference type="SAM" id="SignalP"/>
    </source>
</evidence>
<protein>
    <recommendedName>
        <fullName evidence="5">MCM C-terminal AAA(+) ATPase domain-containing protein</fullName>
    </recommendedName>
</protein>
<proteinExistence type="predicted"/>